<evidence type="ECO:0000256" key="1">
    <source>
        <dbReference type="ARBA" id="ARBA00004613"/>
    </source>
</evidence>
<keyword evidence="2" id="KW-0964">Secreted</keyword>
<comment type="subcellular location">
    <subcellularLocation>
        <location evidence="1">Secreted</location>
    </subcellularLocation>
</comment>
<dbReference type="InterPro" id="IPR018511">
    <property type="entry name" value="Hemolysin-typ_Ca-bd_CS"/>
</dbReference>
<organism evidence="3 4">
    <name type="scientific">Tropicimonas aquimaris</name>
    <dbReference type="NCBI Taxonomy" id="914152"/>
    <lineage>
        <taxon>Bacteria</taxon>
        <taxon>Pseudomonadati</taxon>
        <taxon>Pseudomonadota</taxon>
        <taxon>Alphaproteobacteria</taxon>
        <taxon>Rhodobacterales</taxon>
        <taxon>Roseobacteraceae</taxon>
        <taxon>Tropicimonas</taxon>
    </lineage>
</organism>
<dbReference type="InterPro" id="IPR011049">
    <property type="entry name" value="Serralysin-like_metalloprot_C"/>
</dbReference>
<dbReference type="EMBL" id="JBHTJT010000042">
    <property type="protein sequence ID" value="MFD0981522.1"/>
    <property type="molecule type" value="Genomic_DNA"/>
</dbReference>
<reference evidence="4" key="1">
    <citation type="journal article" date="2019" name="Int. J. Syst. Evol. Microbiol.">
        <title>The Global Catalogue of Microorganisms (GCM) 10K type strain sequencing project: providing services to taxonomists for standard genome sequencing and annotation.</title>
        <authorList>
            <consortium name="The Broad Institute Genomics Platform"/>
            <consortium name="The Broad Institute Genome Sequencing Center for Infectious Disease"/>
            <person name="Wu L."/>
            <person name="Ma J."/>
        </authorList>
    </citation>
    <scope>NUCLEOTIDE SEQUENCE [LARGE SCALE GENOMIC DNA]</scope>
    <source>
        <strain evidence="4">CCUG 60524</strain>
    </source>
</reference>
<sequence length="576" mass="61056">MVYSVTSSSTGGGKGDLYGDLWVLTRDLDPSDGGGNGEPVLDENGQIVPIGYDPVAGVTFPIYLVEVAPGDYEVPADQLAYVQEIELERVNILRSPDNVMANALKEALGKIELGTDITVDASGRIMVDGVLIDSPRENAALYGLIMKSGGAKSWTEVQANAAENLPTALVDLLESGWNPTGLLAGVFSKFQTISLDAVITAHTLMGVNEVSGSSDIDYFGFTDGVSQTFDYDRVATFGDSWVQWYQDMDGDPSDLEAVQRTLFDVIWGKDRNGDGVNDVGSGVDWKDEYMALSADGLSFEWVDGAGAGINDWAQSVEDARAAIYVLHEFVDTTEIEAPAAIDDTIHGSSFADYIPSWGGDDLVIGHQGDDLLDGGDGDDILRGNLGDDRLDGGAGDDVLRGGLGDDVLFWGSGNDMLFGSDGDDRLHGGVGKDALDGGSGNDKLVGGWGADVLDGGEGDDVLNGRRGDDLLTGGDGADIFDFRSPDLSSVDTIADFARAEFDLVRLNRMDADVTTVEDDAFAFIGYADFSSKAGELRAVDLEGTQRIEGDVDGDGVADFTIDIVGSTLVEVDWFEL</sequence>
<dbReference type="Pfam" id="PF00353">
    <property type="entry name" value="HemolysinCabind"/>
    <property type="match status" value="4"/>
</dbReference>
<gene>
    <name evidence="3" type="ORF">ACFQ2S_17960</name>
</gene>
<evidence type="ECO:0000313" key="3">
    <source>
        <dbReference type="EMBL" id="MFD0981522.1"/>
    </source>
</evidence>
<dbReference type="InterPro" id="IPR050557">
    <property type="entry name" value="RTX_toxin/Mannuronan_C5-epim"/>
</dbReference>
<keyword evidence="4" id="KW-1185">Reference proteome</keyword>
<dbReference type="Proteomes" id="UP001597108">
    <property type="component" value="Unassembled WGS sequence"/>
</dbReference>
<comment type="caution">
    <text evidence="3">The sequence shown here is derived from an EMBL/GenBank/DDBJ whole genome shotgun (WGS) entry which is preliminary data.</text>
</comment>
<evidence type="ECO:0000256" key="2">
    <source>
        <dbReference type="ARBA" id="ARBA00022525"/>
    </source>
</evidence>
<protein>
    <submittedName>
        <fullName evidence="3">Calcium-binding protein</fullName>
    </submittedName>
</protein>
<dbReference type="PRINTS" id="PR00313">
    <property type="entry name" value="CABNDNGRPT"/>
</dbReference>
<evidence type="ECO:0000313" key="4">
    <source>
        <dbReference type="Proteomes" id="UP001597108"/>
    </source>
</evidence>
<accession>A0ABW3ITQ1</accession>
<dbReference type="PANTHER" id="PTHR38340:SF1">
    <property type="entry name" value="S-LAYER PROTEIN"/>
    <property type="match status" value="1"/>
</dbReference>
<dbReference type="SUPFAM" id="SSF51120">
    <property type="entry name" value="beta-Roll"/>
    <property type="match status" value="2"/>
</dbReference>
<dbReference type="RefSeq" id="WP_386076579.1">
    <property type="nucleotide sequence ID" value="NZ_JBHTJT010000042.1"/>
</dbReference>
<name>A0ABW3ITQ1_9RHOB</name>
<dbReference type="InterPro" id="IPR001343">
    <property type="entry name" value="Hemolysn_Ca-bd"/>
</dbReference>
<dbReference type="PROSITE" id="PS00330">
    <property type="entry name" value="HEMOLYSIN_CALCIUM"/>
    <property type="match status" value="4"/>
</dbReference>
<proteinExistence type="predicted"/>
<dbReference type="PANTHER" id="PTHR38340">
    <property type="entry name" value="S-LAYER PROTEIN"/>
    <property type="match status" value="1"/>
</dbReference>
<dbReference type="Gene3D" id="2.150.10.10">
    <property type="entry name" value="Serralysin-like metalloprotease, C-terminal"/>
    <property type="match status" value="2"/>
</dbReference>